<dbReference type="KEGG" id="lto:RGQ30_28640"/>
<evidence type="ECO:0000256" key="2">
    <source>
        <dbReference type="ARBA" id="ARBA00022679"/>
    </source>
</evidence>
<dbReference type="Pfam" id="PF02636">
    <property type="entry name" value="Methyltransf_28"/>
    <property type="match status" value="1"/>
</dbReference>
<dbReference type="PANTHER" id="PTHR12049">
    <property type="entry name" value="PROTEIN ARGININE METHYLTRANSFERASE NDUFAF7, MITOCHONDRIAL"/>
    <property type="match status" value="1"/>
</dbReference>
<evidence type="ECO:0000313" key="3">
    <source>
        <dbReference type="EMBL" id="BET27363.1"/>
    </source>
</evidence>
<dbReference type="EMBL" id="AP028947">
    <property type="protein sequence ID" value="BET27363.1"/>
    <property type="molecule type" value="Genomic_DNA"/>
</dbReference>
<evidence type="ECO:0000256" key="1">
    <source>
        <dbReference type="ARBA" id="ARBA00022603"/>
    </source>
</evidence>
<gene>
    <name evidence="3" type="ORF">RGQ30_28640</name>
</gene>
<dbReference type="Gene3D" id="3.40.50.12710">
    <property type="match status" value="1"/>
</dbReference>
<dbReference type="GO" id="GO:0035243">
    <property type="term" value="F:protein-arginine omega-N symmetric methyltransferase activity"/>
    <property type="evidence" value="ECO:0007669"/>
    <property type="project" value="TreeGrafter"/>
</dbReference>
<dbReference type="PANTHER" id="PTHR12049:SF7">
    <property type="entry name" value="PROTEIN ARGININE METHYLTRANSFERASE NDUFAF7, MITOCHONDRIAL"/>
    <property type="match status" value="1"/>
</dbReference>
<dbReference type="SUPFAM" id="SSF53335">
    <property type="entry name" value="S-adenosyl-L-methionine-dependent methyltransferases"/>
    <property type="match status" value="1"/>
</dbReference>
<reference evidence="3 4" key="1">
    <citation type="submission" date="2023-10" db="EMBL/GenBank/DDBJ databases">
        <title>Complete Genome Sequence of Limnobacter thiooxidans CS-K2T, Isolated from freshwater lake sediments in Bavaria, Germany.</title>
        <authorList>
            <person name="Naruki M."/>
            <person name="Watanabe A."/>
            <person name="Warashina T."/>
            <person name="Morita T."/>
            <person name="Arakawa K."/>
        </authorList>
    </citation>
    <scope>NUCLEOTIDE SEQUENCE [LARGE SCALE GENOMIC DNA]</scope>
    <source>
        <strain evidence="3 4">CS-K2</strain>
    </source>
</reference>
<dbReference type="InterPro" id="IPR029063">
    <property type="entry name" value="SAM-dependent_MTases_sf"/>
</dbReference>
<protein>
    <submittedName>
        <fullName evidence="3">Class I SAM-dependent methyltransferase</fullName>
    </submittedName>
</protein>
<keyword evidence="2" id="KW-0808">Transferase</keyword>
<dbReference type="AlphaFoldDB" id="A0AA86J1M1"/>
<proteinExistence type="predicted"/>
<dbReference type="RefSeq" id="WP_130557551.1">
    <property type="nucleotide sequence ID" value="NZ_AP028947.1"/>
</dbReference>
<name>A0AA86J1M1_9BURK</name>
<accession>A0AA86J1M1</accession>
<dbReference type="InterPro" id="IPR038375">
    <property type="entry name" value="NDUFAF7_sf"/>
</dbReference>
<sequence>MLSNFNQATRFDEFMHFALYNPQYGYYSRGEGIFGGEGDFVTAPELSPLFGQTLGKAIREVLPRCGGVVYEFGAGTGKLACDVLATAGDLITQYNIVDVSGGLKLVQLANLMAQHGPEIEKKVRWLSTLPDKLNGVILGNEVLDATPVRRFKWSNTGPLEAWVQQVDGALQLVWQAADPQFATTVTQLQTQHGPWPEGYESEVAEQSIAWVKTVTDRLNGIALMIDYGFHGALYYLPTRHKGTLRATSRHTAHDDFLAKVGEQDLTAHVNFSAVYSALSSCGGELEGYSHQGEFLLGHGILELATQQPEFTHPTRGAHLRQNLNTLLNEADMGEAFKVICWSKGVNAEGTTLNQAFLANDRSGDL</sequence>
<keyword evidence="4" id="KW-1185">Reference proteome</keyword>
<evidence type="ECO:0000313" key="4">
    <source>
        <dbReference type="Proteomes" id="UP001329151"/>
    </source>
</evidence>
<dbReference type="Proteomes" id="UP001329151">
    <property type="component" value="Chromosome"/>
</dbReference>
<keyword evidence="1 3" id="KW-0489">Methyltransferase</keyword>
<organism evidence="3 4">
    <name type="scientific">Limnobacter thiooxidans</name>
    <dbReference type="NCBI Taxonomy" id="131080"/>
    <lineage>
        <taxon>Bacteria</taxon>
        <taxon>Pseudomonadati</taxon>
        <taxon>Pseudomonadota</taxon>
        <taxon>Betaproteobacteria</taxon>
        <taxon>Burkholderiales</taxon>
        <taxon>Burkholderiaceae</taxon>
        <taxon>Limnobacter</taxon>
    </lineage>
</organism>
<dbReference type="InterPro" id="IPR003788">
    <property type="entry name" value="NDUFAF7"/>
</dbReference>
<dbReference type="GO" id="GO:0032259">
    <property type="term" value="P:methylation"/>
    <property type="evidence" value="ECO:0007669"/>
    <property type="project" value="UniProtKB-KW"/>
</dbReference>